<protein>
    <submittedName>
        <fullName evidence="1">Uncharacterized protein</fullName>
    </submittedName>
</protein>
<organism evidence="1 2">
    <name type="scientific">Smallanthus sonchifolius</name>
    <dbReference type="NCBI Taxonomy" id="185202"/>
    <lineage>
        <taxon>Eukaryota</taxon>
        <taxon>Viridiplantae</taxon>
        <taxon>Streptophyta</taxon>
        <taxon>Embryophyta</taxon>
        <taxon>Tracheophyta</taxon>
        <taxon>Spermatophyta</taxon>
        <taxon>Magnoliopsida</taxon>
        <taxon>eudicotyledons</taxon>
        <taxon>Gunneridae</taxon>
        <taxon>Pentapetalae</taxon>
        <taxon>asterids</taxon>
        <taxon>campanulids</taxon>
        <taxon>Asterales</taxon>
        <taxon>Asteraceae</taxon>
        <taxon>Asteroideae</taxon>
        <taxon>Heliantheae alliance</taxon>
        <taxon>Millerieae</taxon>
        <taxon>Smallanthus</taxon>
    </lineage>
</organism>
<dbReference type="EMBL" id="CM042020">
    <property type="protein sequence ID" value="KAI3822779.1"/>
    <property type="molecule type" value="Genomic_DNA"/>
</dbReference>
<gene>
    <name evidence="1" type="ORF">L1987_10377</name>
</gene>
<reference evidence="2" key="1">
    <citation type="journal article" date="2022" name="Mol. Ecol. Resour.">
        <title>The genomes of chicory, endive, great burdock and yacon provide insights into Asteraceae palaeo-polyploidization history and plant inulin production.</title>
        <authorList>
            <person name="Fan W."/>
            <person name="Wang S."/>
            <person name="Wang H."/>
            <person name="Wang A."/>
            <person name="Jiang F."/>
            <person name="Liu H."/>
            <person name="Zhao H."/>
            <person name="Xu D."/>
            <person name="Zhang Y."/>
        </authorList>
    </citation>
    <scope>NUCLEOTIDE SEQUENCE [LARGE SCALE GENOMIC DNA]</scope>
    <source>
        <strain evidence="2">cv. Yunnan</strain>
    </source>
</reference>
<keyword evidence="2" id="KW-1185">Reference proteome</keyword>
<evidence type="ECO:0000313" key="2">
    <source>
        <dbReference type="Proteomes" id="UP001056120"/>
    </source>
</evidence>
<comment type="caution">
    <text evidence="1">The sequence shown here is derived from an EMBL/GenBank/DDBJ whole genome shotgun (WGS) entry which is preliminary data.</text>
</comment>
<accession>A0ACB9JRX6</accession>
<dbReference type="Proteomes" id="UP001056120">
    <property type="component" value="Linkage Group LG03"/>
</dbReference>
<evidence type="ECO:0000313" key="1">
    <source>
        <dbReference type="EMBL" id="KAI3822779.1"/>
    </source>
</evidence>
<reference evidence="1 2" key="2">
    <citation type="journal article" date="2022" name="Mol. Ecol. Resour.">
        <title>The genomes of chicory, endive, great burdock and yacon provide insights into Asteraceae paleo-polyploidization history and plant inulin production.</title>
        <authorList>
            <person name="Fan W."/>
            <person name="Wang S."/>
            <person name="Wang H."/>
            <person name="Wang A."/>
            <person name="Jiang F."/>
            <person name="Liu H."/>
            <person name="Zhao H."/>
            <person name="Xu D."/>
            <person name="Zhang Y."/>
        </authorList>
    </citation>
    <scope>NUCLEOTIDE SEQUENCE [LARGE SCALE GENOMIC DNA]</scope>
    <source>
        <strain evidence="2">cv. Yunnan</strain>
        <tissue evidence="1">Leaves</tissue>
    </source>
</reference>
<name>A0ACB9JRX6_9ASTR</name>
<sequence length="630" mass="71811">MDHHQIVVNGNNQKRRFQVNHIGVPDAVFTTNQQHQEDEDQDQVQHKAYLHIMDHRLKFKTQKLQRSQGCSCIFKFTGNLGGDHQHPRVVSIGPYHRGNDYLVGFDDNKWYFLRKLLLRMSSKSSKDLGFIIKGMRGLEAHTRACYVSYGDVGTLSSYDFVEMMLLDGCFVIELLRFLGESEDWIGKDDDPVFMRPSTVPLLVADLLKLENQLPFFVLESLFAVTRTSEHWKDLLPLIMEAIRLVFPVPTKVPFWARPPKHLLELVYKSLMPKAYTIHIDNEKQNMLDANYREVQVGAGPAVYVDDLLITGTSLSIINEFKKGMATKFEMSDLGLLTYYLGIEVSQSDVGITIKQESYAQRILKETGMLTCNPTQVPMEPGTKLSKAKKEDEIDPTQYRKVVGCLRYLLHTRPDMAYSVGVISRYMQNPRESHGVAIKQLLRYLRGTMGYGLRYEKNGLKHLVGYSDSSHNVDPDDGKSTTGHIFYFASSPITWCSQKQDTVALSSCEAEFMAATAAACQSIWLQELLSEVTGWNQERVTIRIDNKSAIALTKNPVFHGRSKHIHTRYHFIRECVEKDQVEVEHVPGEEQKADILTKPLARIKFKEMRSLIGVEDLPKSDSEIRGVNVGR</sequence>
<proteinExistence type="predicted"/>